<protein>
    <submittedName>
        <fullName evidence="1">Uncharacterized protein</fullName>
    </submittedName>
</protein>
<proteinExistence type="predicted"/>
<evidence type="ECO:0000313" key="1">
    <source>
        <dbReference type="EMBL" id="KAF7638992.1"/>
    </source>
</evidence>
<dbReference type="AlphaFoldDB" id="A0A8T0A0C7"/>
<gene>
    <name evidence="1" type="ORF">Mgra_00001518</name>
</gene>
<organism evidence="1 2">
    <name type="scientific">Meloidogyne graminicola</name>
    <dbReference type="NCBI Taxonomy" id="189291"/>
    <lineage>
        <taxon>Eukaryota</taxon>
        <taxon>Metazoa</taxon>
        <taxon>Ecdysozoa</taxon>
        <taxon>Nematoda</taxon>
        <taxon>Chromadorea</taxon>
        <taxon>Rhabditida</taxon>
        <taxon>Tylenchina</taxon>
        <taxon>Tylenchomorpha</taxon>
        <taxon>Tylenchoidea</taxon>
        <taxon>Meloidogynidae</taxon>
        <taxon>Meloidogyninae</taxon>
        <taxon>Meloidogyne</taxon>
    </lineage>
</organism>
<comment type="caution">
    <text evidence="1">The sequence shown here is derived from an EMBL/GenBank/DDBJ whole genome shotgun (WGS) entry which is preliminary data.</text>
</comment>
<dbReference type="EMBL" id="JABEBT010000008">
    <property type="protein sequence ID" value="KAF7638992.1"/>
    <property type="molecule type" value="Genomic_DNA"/>
</dbReference>
<sequence>MKKLSDEVTQHKKNSGKVKNTIGNRWEIWAINKKELICWLYFSYSLLDFFNKLVETVVHRHLFLIKGHLGADKDKRIIGHSQAFKIYLLILITLPYYPLTAHERKQFYENINKNLNKKILNPKANPYIPLLPHQREYLFNYILHKQQQTKQFPNKIQLMKTNYFG</sequence>
<accession>A0A8T0A0C7</accession>
<keyword evidence="2" id="KW-1185">Reference proteome</keyword>
<reference evidence="1" key="1">
    <citation type="journal article" date="2020" name="Ecol. Evol.">
        <title>Genome structure and content of the rice root-knot nematode (Meloidogyne graminicola).</title>
        <authorList>
            <person name="Phan N.T."/>
            <person name="Danchin E.G.J."/>
            <person name="Klopp C."/>
            <person name="Perfus-Barbeoch L."/>
            <person name="Kozlowski D.K."/>
            <person name="Koutsovoulos G.D."/>
            <person name="Lopez-Roques C."/>
            <person name="Bouchez O."/>
            <person name="Zahm M."/>
            <person name="Besnard G."/>
            <person name="Bellafiore S."/>
        </authorList>
    </citation>
    <scope>NUCLEOTIDE SEQUENCE</scope>
    <source>
        <strain evidence="1">VN-18</strain>
    </source>
</reference>
<name>A0A8T0A0C7_9BILA</name>
<dbReference type="Proteomes" id="UP000605970">
    <property type="component" value="Unassembled WGS sequence"/>
</dbReference>
<evidence type="ECO:0000313" key="2">
    <source>
        <dbReference type="Proteomes" id="UP000605970"/>
    </source>
</evidence>